<dbReference type="InterPro" id="IPR021149">
    <property type="entry name" value="OligosaccharylTrfase_OST3/OST6"/>
</dbReference>
<feature type="transmembrane region" description="Helical" evidence="9">
    <location>
        <begin position="174"/>
        <end position="195"/>
    </location>
</feature>
<feature type="signal peptide" evidence="10">
    <location>
        <begin position="1"/>
        <end position="22"/>
    </location>
</feature>
<keyword evidence="8 9" id="KW-0472">Membrane</keyword>
<reference evidence="11 12" key="1">
    <citation type="submission" date="2016-07" db="EMBL/GenBank/DDBJ databases">
        <title>Pervasive Adenine N6-methylation of Active Genes in Fungi.</title>
        <authorList>
            <consortium name="DOE Joint Genome Institute"/>
            <person name="Mondo S.J."/>
            <person name="Dannebaum R.O."/>
            <person name="Kuo R.C."/>
            <person name="Labutti K."/>
            <person name="Haridas S."/>
            <person name="Kuo A."/>
            <person name="Salamov A."/>
            <person name="Ahrendt S.R."/>
            <person name="Lipzen A."/>
            <person name="Sullivan W."/>
            <person name="Andreopoulos W.B."/>
            <person name="Clum A."/>
            <person name="Lindquist E."/>
            <person name="Daum C."/>
            <person name="Ramamoorthy G.K."/>
            <person name="Gryganskyi A."/>
            <person name="Culley D."/>
            <person name="Magnuson J.K."/>
            <person name="James T.Y."/>
            <person name="O'Malley M.A."/>
            <person name="Stajich J.E."/>
            <person name="Spatafora J.W."/>
            <person name="Visel A."/>
            <person name="Grigoriev I.V."/>
        </authorList>
    </citation>
    <scope>NUCLEOTIDE SEQUENCE [LARGE SCALE GENOMIC DNA]</scope>
    <source>
        <strain evidence="11 12">NRRL 3301</strain>
    </source>
</reference>
<comment type="function">
    <text evidence="1">Subunit of the oligosaccharyl transferase (OST) complex that catalyzes the initial transfer of a defined glycan (Glc(3)Man(9)GlcNAc(2) in eukaryotes) from the lipid carrier dolichol-pyrophosphate to an asparagine residue within an Asn-X-Ser/Thr consensus motif in nascent polypeptide chains, the first step in protein N-glycosylation. N-glycosylation occurs cotranslationally and the complex associates with the Sec61 complex at the channel-forming translocon complex that mediates protein translocation across the endoplasmic reticulum (ER). All subunits are required for a maximal enzyme activity.</text>
</comment>
<dbReference type="CDD" id="cd02961">
    <property type="entry name" value="PDI_a_family"/>
    <property type="match status" value="1"/>
</dbReference>
<keyword evidence="4 9" id="KW-0812">Transmembrane</keyword>
<evidence type="ECO:0000256" key="9">
    <source>
        <dbReference type="SAM" id="Phobius"/>
    </source>
</evidence>
<dbReference type="PANTHER" id="PTHR12692:SF0">
    <property type="entry name" value="GH11935P"/>
    <property type="match status" value="1"/>
</dbReference>
<dbReference type="GO" id="GO:0008250">
    <property type="term" value="C:oligosaccharyltransferase complex"/>
    <property type="evidence" value="ECO:0007669"/>
    <property type="project" value="TreeGrafter"/>
</dbReference>
<dbReference type="Pfam" id="PF04756">
    <property type="entry name" value="OST3_OST6"/>
    <property type="match status" value="1"/>
</dbReference>
<dbReference type="Gene3D" id="3.40.30.10">
    <property type="entry name" value="Glutaredoxin"/>
    <property type="match status" value="1"/>
</dbReference>
<comment type="caution">
    <text evidence="11">The sequence shown here is derived from an EMBL/GenBank/DDBJ whole genome shotgun (WGS) entry which is preliminary data.</text>
</comment>
<dbReference type="AlphaFoldDB" id="A0A1X2GEL2"/>
<dbReference type="PANTHER" id="PTHR12692">
    <property type="entry name" value="DOLICHYL-DIPHOSPHOOLIGOSACCHARIDE--PROTEIN GLYCOSYLTRANSFERASE-RELATED"/>
    <property type="match status" value="1"/>
</dbReference>
<keyword evidence="6" id="KW-0256">Endoplasmic reticulum</keyword>
<dbReference type="GO" id="GO:0018279">
    <property type="term" value="P:protein N-linked glycosylation via asparagine"/>
    <property type="evidence" value="ECO:0007669"/>
    <property type="project" value="TreeGrafter"/>
</dbReference>
<feature type="transmembrane region" description="Helical" evidence="9">
    <location>
        <begin position="291"/>
        <end position="311"/>
    </location>
</feature>
<evidence type="ECO:0000256" key="7">
    <source>
        <dbReference type="ARBA" id="ARBA00022989"/>
    </source>
</evidence>
<sequence>MWQRKMQSLLIFTLLFLGLISAKPDAKSERLINNAIANNGIVKLTSDTYFKYTQGSRDYGIVILLTALSSQMRCYPCREFDPEYHLVAASHLKSKKPERLFFGHLDFDDGQAVYQQLGLQTAPTILYFPPTDGSGKADAIKYDINRNGFAAEPFVEFLNQHATEPVKLVRPVDYFKLATNVFLGLGTLAVIKLLYQYFNFIIFHKNTWTVLTLFVVLIMTSGHMFNRIRGTPYAHHGPNGQLNYVAVDFQSQFGIETQIIASIYGILAFAVIALSRSVPKFDDAFRQRMGVYVWLACFVVIYSCLIAFFRLKNGAYPFKLFF</sequence>
<evidence type="ECO:0000256" key="4">
    <source>
        <dbReference type="ARBA" id="ARBA00022692"/>
    </source>
</evidence>
<dbReference type="Proteomes" id="UP000242146">
    <property type="component" value="Unassembled WGS sequence"/>
</dbReference>
<keyword evidence="5 10" id="KW-0732">Signal</keyword>
<evidence type="ECO:0000313" key="11">
    <source>
        <dbReference type="EMBL" id="ORX51972.1"/>
    </source>
</evidence>
<accession>A0A1X2GEL2</accession>
<evidence type="ECO:0000313" key="12">
    <source>
        <dbReference type="Proteomes" id="UP000242146"/>
    </source>
</evidence>
<organism evidence="11 12">
    <name type="scientific">Hesseltinella vesiculosa</name>
    <dbReference type="NCBI Taxonomy" id="101127"/>
    <lineage>
        <taxon>Eukaryota</taxon>
        <taxon>Fungi</taxon>
        <taxon>Fungi incertae sedis</taxon>
        <taxon>Mucoromycota</taxon>
        <taxon>Mucoromycotina</taxon>
        <taxon>Mucoromycetes</taxon>
        <taxon>Mucorales</taxon>
        <taxon>Cunninghamellaceae</taxon>
        <taxon>Hesseltinella</taxon>
    </lineage>
</organism>
<evidence type="ECO:0000256" key="2">
    <source>
        <dbReference type="ARBA" id="ARBA00004477"/>
    </source>
</evidence>
<dbReference type="OrthoDB" id="67566at2759"/>
<evidence type="ECO:0000256" key="8">
    <source>
        <dbReference type="ARBA" id="ARBA00023136"/>
    </source>
</evidence>
<dbReference type="SUPFAM" id="SSF52833">
    <property type="entry name" value="Thioredoxin-like"/>
    <property type="match status" value="1"/>
</dbReference>
<gene>
    <name evidence="11" type="ORF">DM01DRAFT_1336962</name>
</gene>
<name>A0A1X2GEL2_9FUNG</name>
<feature type="chain" id="PRO_5012010181" evidence="10">
    <location>
        <begin position="23"/>
        <end position="322"/>
    </location>
</feature>
<proteinExistence type="inferred from homology"/>
<feature type="transmembrane region" description="Helical" evidence="9">
    <location>
        <begin position="259"/>
        <end position="279"/>
    </location>
</feature>
<keyword evidence="12" id="KW-1185">Reference proteome</keyword>
<comment type="subcellular location">
    <subcellularLocation>
        <location evidence="2">Endoplasmic reticulum membrane</location>
        <topology evidence="2">Multi-pass membrane protein</topology>
    </subcellularLocation>
</comment>
<keyword evidence="7 9" id="KW-1133">Transmembrane helix</keyword>
<protein>
    <submittedName>
        <fullName evidence="11">Uncharacterized protein</fullName>
    </submittedName>
</protein>
<evidence type="ECO:0000256" key="1">
    <source>
        <dbReference type="ARBA" id="ARBA00002791"/>
    </source>
</evidence>
<dbReference type="STRING" id="101127.A0A1X2GEL2"/>
<evidence type="ECO:0000256" key="5">
    <source>
        <dbReference type="ARBA" id="ARBA00022729"/>
    </source>
</evidence>
<dbReference type="InterPro" id="IPR036249">
    <property type="entry name" value="Thioredoxin-like_sf"/>
</dbReference>
<comment type="similarity">
    <text evidence="3">Belongs to the OST3/OST6 family.</text>
</comment>
<evidence type="ECO:0000256" key="6">
    <source>
        <dbReference type="ARBA" id="ARBA00022824"/>
    </source>
</evidence>
<evidence type="ECO:0000256" key="10">
    <source>
        <dbReference type="SAM" id="SignalP"/>
    </source>
</evidence>
<feature type="transmembrane region" description="Helical" evidence="9">
    <location>
        <begin position="207"/>
        <end position="225"/>
    </location>
</feature>
<evidence type="ECO:0000256" key="3">
    <source>
        <dbReference type="ARBA" id="ARBA00009561"/>
    </source>
</evidence>
<dbReference type="EMBL" id="MCGT01000019">
    <property type="protein sequence ID" value="ORX51972.1"/>
    <property type="molecule type" value="Genomic_DNA"/>
</dbReference>